<proteinExistence type="predicted"/>
<dbReference type="InterPro" id="IPR005883">
    <property type="entry name" value="PilM"/>
</dbReference>
<dbReference type="AlphaFoldDB" id="A6DSU3"/>
<dbReference type="SUPFAM" id="SSF53067">
    <property type="entry name" value="Actin-like ATPase domain"/>
    <property type="match status" value="2"/>
</dbReference>
<dbReference type="InterPro" id="IPR043129">
    <property type="entry name" value="ATPase_NBD"/>
</dbReference>
<evidence type="ECO:0000256" key="1">
    <source>
        <dbReference type="SAM" id="Phobius"/>
    </source>
</evidence>
<dbReference type="Pfam" id="PF11104">
    <property type="entry name" value="PilM_2"/>
    <property type="match status" value="1"/>
</dbReference>
<dbReference type="Gene3D" id="3.30.1490.300">
    <property type="match status" value="1"/>
</dbReference>
<reference evidence="2 3" key="1">
    <citation type="journal article" date="2010" name="J. Bacteriol.">
        <title>Genome sequence of Lentisphaera araneosa HTCC2155T, the type species of the order Lentisphaerales in the phylum Lentisphaerae.</title>
        <authorList>
            <person name="Thrash J.C."/>
            <person name="Cho J.C."/>
            <person name="Vergin K.L."/>
            <person name="Morris R.M."/>
            <person name="Giovannoni S.J."/>
        </authorList>
    </citation>
    <scope>NUCLEOTIDE SEQUENCE [LARGE SCALE GENOMIC DNA]</scope>
    <source>
        <strain evidence="2 3">HTCC2155</strain>
    </source>
</reference>
<dbReference type="OrthoDB" id="9783426at2"/>
<keyword evidence="3" id="KW-1185">Reference proteome</keyword>
<gene>
    <name evidence="2" type="ORF">LNTAR_24678</name>
</gene>
<dbReference type="CDD" id="cd24049">
    <property type="entry name" value="ASKHA_NBD_PilM"/>
    <property type="match status" value="1"/>
</dbReference>
<dbReference type="InterPro" id="IPR050696">
    <property type="entry name" value="FtsA/MreB"/>
</dbReference>
<evidence type="ECO:0000313" key="2">
    <source>
        <dbReference type="EMBL" id="EDM25233.1"/>
    </source>
</evidence>
<sequence length="591" mass="65950">MASESVVTIDVGASSVKLGEFKVDHKVITLERFGHREYDEVQTESNRSALLKSTLSKVMQERGVQAKKAYISLSAQMAFTKFVKLPPVGDDAQKIRQVVEFEARQNVPFEMNEVIWDYQLISSPDAEEVEVMFVAIKNEIVEELVSAVEECGLKVEIVDIATSSSYNAIRVNRIGFDKCAMVLNIGSRVSNLIFSDGTSFFSRNIPIAGHAVTQQVAKEFGIGLEEAEELKRRHGFVALGGAYEEPESEVAATISKIVRNVMTRLHGEVSRSINIFKNQQKGAKPEIMHLSGGSSTMLFTETFFQEKMKIDVKYFNPFQNGVTLGADVDRQELAELAHLFSEVIGLVLRISECPVEISLTPESLKKQIMKKGKMPYNYASAAVAILIPLIILAGSFRERLHYHGQIDGKAVKIDGYKKILDKITAQTKRKTAVEAKIAALELLNEERYEWVSFLNDLRKYKPKPLWITSITPQAGKALSVQQGQIKQETKELSKFAAKKAERDKALHSQTQLTDVGSVIIEGYYVQYPALDFTGKKQKVLSKMLEDIAISPYVLVDPPGITGPLEKRQSKNKAFAYFKAQLGVKNIGRVDQ</sequence>
<dbReference type="Proteomes" id="UP000004947">
    <property type="component" value="Unassembled WGS sequence"/>
</dbReference>
<dbReference type="PANTHER" id="PTHR32432">
    <property type="entry name" value="CELL DIVISION PROTEIN FTSA-RELATED"/>
    <property type="match status" value="1"/>
</dbReference>
<comment type="caution">
    <text evidence="2">The sequence shown here is derived from an EMBL/GenBank/DDBJ whole genome shotgun (WGS) entry which is preliminary data.</text>
</comment>
<name>A6DSU3_9BACT</name>
<feature type="transmembrane region" description="Helical" evidence="1">
    <location>
        <begin position="376"/>
        <end position="396"/>
    </location>
</feature>
<dbReference type="EMBL" id="ABCK01000033">
    <property type="protein sequence ID" value="EDM25233.1"/>
    <property type="molecule type" value="Genomic_DNA"/>
</dbReference>
<keyword evidence="1" id="KW-1133">Transmembrane helix</keyword>
<organism evidence="2 3">
    <name type="scientific">Lentisphaera araneosa HTCC2155</name>
    <dbReference type="NCBI Taxonomy" id="313628"/>
    <lineage>
        <taxon>Bacteria</taxon>
        <taxon>Pseudomonadati</taxon>
        <taxon>Lentisphaerota</taxon>
        <taxon>Lentisphaeria</taxon>
        <taxon>Lentisphaerales</taxon>
        <taxon>Lentisphaeraceae</taxon>
        <taxon>Lentisphaera</taxon>
    </lineage>
</organism>
<dbReference type="eggNOG" id="COG4972">
    <property type="taxonomic scope" value="Bacteria"/>
</dbReference>
<dbReference type="Gene3D" id="3.30.420.40">
    <property type="match status" value="2"/>
</dbReference>
<dbReference type="STRING" id="313628.LNTAR_24678"/>
<dbReference type="PANTHER" id="PTHR32432:SF3">
    <property type="entry name" value="ETHANOLAMINE UTILIZATION PROTEIN EUTJ"/>
    <property type="match status" value="1"/>
</dbReference>
<dbReference type="RefSeq" id="WP_007280902.1">
    <property type="nucleotide sequence ID" value="NZ_ABCK01000033.1"/>
</dbReference>
<evidence type="ECO:0000313" key="3">
    <source>
        <dbReference type="Proteomes" id="UP000004947"/>
    </source>
</evidence>
<keyword evidence="1" id="KW-0812">Transmembrane</keyword>
<protein>
    <submittedName>
        <fullName evidence="2">Type IV pilus biogenesis protein PilM</fullName>
    </submittedName>
</protein>
<accession>A6DSU3</accession>
<keyword evidence="1" id="KW-0472">Membrane</keyword>
<dbReference type="NCBIfam" id="TIGR01175">
    <property type="entry name" value="pilM"/>
    <property type="match status" value="1"/>
</dbReference>